<dbReference type="Proteomes" id="UP001160148">
    <property type="component" value="Unassembled WGS sequence"/>
</dbReference>
<dbReference type="GO" id="GO:0005840">
    <property type="term" value="C:ribosome"/>
    <property type="evidence" value="ECO:0007669"/>
    <property type="project" value="UniProtKB-KW"/>
</dbReference>
<sequence length="201" mass="22289">MFVRVLRDFCRRTTAVPGGENVVNRLIHVAAPLEKNRDRRSFLASVPRKDEGTEGEKFVFIDSAITKKEEMFPDINTPNMLFGGVKFSDVPICHIKSSRNNTILHVTKVNGERIIIRSCGMEGFKNTRKGTNIAAQATAIGLATRVLDFGIHTVRVTIQGLGPGRMSSIKGLTMGGLKIISVTDDTPISWNPLRSRKQRKL</sequence>
<accession>A0AAV0W513</accession>
<dbReference type="Pfam" id="PF00411">
    <property type="entry name" value="Ribosomal_S11"/>
    <property type="match status" value="1"/>
</dbReference>
<keyword evidence="2" id="KW-0689">Ribosomal protein</keyword>
<dbReference type="AlphaFoldDB" id="A0AAV0W513"/>
<dbReference type="EMBL" id="CARXXK010000001">
    <property type="protein sequence ID" value="CAI6350876.1"/>
    <property type="molecule type" value="Genomic_DNA"/>
</dbReference>
<dbReference type="InterPro" id="IPR036967">
    <property type="entry name" value="Ribosomal_uS11_sf"/>
</dbReference>
<dbReference type="GO" id="GO:1990904">
    <property type="term" value="C:ribonucleoprotein complex"/>
    <property type="evidence" value="ECO:0007669"/>
    <property type="project" value="UniProtKB-KW"/>
</dbReference>
<keyword evidence="3" id="KW-0687">Ribonucleoprotein</keyword>
<dbReference type="SUPFAM" id="SSF53137">
    <property type="entry name" value="Translational machinery components"/>
    <property type="match status" value="1"/>
</dbReference>
<evidence type="ECO:0000313" key="5">
    <source>
        <dbReference type="Proteomes" id="UP001160148"/>
    </source>
</evidence>
<comment type="caution">
    <text evidence="4">The sequence shown here is derived from an EMBL/GenBank/DDBJ whole genome shotgun (WGS) entry which is preliminary data.</text>
</comment>
<reference evidence="4 5" key="1">
    <citation type="submission" date="2023-01" db="EMBL/GenBank/DDBJ databases">
        <authorList>
            <person name="Whitehead M."/>
        </authorList>
    </citation>
    <scope>NUCLEOTIDE SEQUENCE [LARGE SCALE GENOMIC DNA]</scope>
</reference>
<dbReference type="HAMAP" id="MF_01310">
    <property type="entry name" value="Ribosomal_uS11"/>
    <property type="match status" value="1"/>
</dbReference>
<dbReference type="GO" id="GO:0003735">
    <property type="term" value="F:structural constituent of ribosome"/>
    <property type="evidence" value="ECO:0007669"/>
    <property type="project" value="InterPro"/>
</dbReference>
<comment type="similarity">
    <text evidence="1">Belongs to the universal ribosomal protein uS11 family.</text>
</comment>
<dbReference type="GO" id="GO:0006412">
    <property type="term" value="P:translation"/>
    <property type="evidence" value="ECO:0007669"/>
    <property type="project" value="InterPro"/>
</dbReference>
<evidence type="ECO:0000256" key="2">
    <source>
        <dbReference type="ARBA" id="ARBA00022980"/>
    </source>
</evidence>
<protein>
    <recommendedName>
        <fullName evidence="6">Ribosomal protein S11</fullName>
    </recommendedName>
</protein>
<gene>
    <name evidence="4" type="ORF">MEUPH1_LOCUS7288</name>
</gene>
<evidence type="ECO:0000256" key="3">
    <source>
        <dbReference type="ARBA" id="ARBA00023274"/>
    </source>
</evidence>
<name>A0AAV0W513_9HEMI</name>
<dbReference type="InterPro" id="IPR001971">
    <property type="entry name" value="Ribosomal_uS11"/>
</dbReference>
<evidence type="ECO:0000256" key="1">
    <source>
        <dbReference type="ARBA" id="ARBA00006194"/>
    </source>
</evidence>
<proteinExistence type="inferred from homology"/>
<keyword evidence="5" id="KW-1185">Reference proteome</keyword>
<organism evidence="4 5">
    <name type="scientific">Macrosiphum euphorbiae</name>
    <name type="common">potato aphid</name>
    <dbReference type="NCBI Taxonomy" id="13131"/>
    <lineage>
        <taxon>Eukaryota</taxon>
        <taxon>Metazoa</taxon>
        <taxon>Ecdysozoa</taxon>
        <taxon>Arthropoda</taxon>
        <taxon>Hexapoda</taxon>
        <taxon>Insecta</taxon>
        <taxon>Pterygota</taxon>
        <taxon>Neoptera</taxon>
        <taxon>Paraneoptera</taxon>
        <taxon>Hemiptera</taxon>
        <taxon>Sternorrhyncha</taxon>
        <taxon>Aphidomorpha</taxon>
        <taxon>Aphidoidea</taxon>
        <taxon>Aphididae</taxon>
        <taxon>Macrosiphini</taxon>
        <taxon>Macrosiphum</taxon>
    </lineage>
</organism>
<dbReference type="PANTHER" id="PTHR11759">
    <property type="entry name" value="40S RIBOSOMAL PROTEIN S14/30S RIBOSOMAL PROTEIN S11"/>
    <property type="match status" value="1"/>
</dbReference>
<evidence type="ECO:0000313" key="4">
    <source>
        <dbReference type="EMBL" id="CAI6350876.1"/>
    </source>
</evidence>
<evidence type="ECO:0008006" key="6">
    <source>
        <dbReference type="Google" id="ProtNLM"/>
    </source>
</evidence>
<dbReference type="Gene3D" id="3.30.420.80">
    <property type="entry name" value="Ribosomal protein S11"/>
    <property type="match status" value="1"/>
</dbReference>